<organism evidence="2">
    <name type="scientific">Palpitomonas bilix</name>
    <dbReference type="NCBI Taxonomy" id="652834"/>
    <lineage>
        <taxon>Eukaryota</taxon>
        <taxon>Eukaryota incertae sedis</taxon>
    </lineage>
</organism>
<sequence length="640" mass="71726">MAEAKELVQSCFIEGDVGATVDALSPKIHGDSITPMEVSRTIRSLVLDLVEGMVKEVAKVDDSDAYLAEKMKPVFQWFDVLIMLSKKGSLDMLDPFLCIEDVFDAHTLEGCTCALTYLEEHIDVLKQAPTKAQRPLMRMCNQLLRRISKANNTMLCGRTLMLLAQILPIHHGSGTNPPGTYHDNETTISDNKEEKDQLEEGDESFYKAFWGIQSYVQNPLLLMNGGSWGMFGAQVNSVLHVLEAEDTPFKLDKKHKEKREFFYSKFLTSRRLIGLQVKDHYFRRHVLVQLLIFFKSMLGSLNVSYLKRLEAHFKEESRKKVLRGWCEKVEALLKQTNPEGGEFASFIASLLQREESWVKWKEGKCQNFEKKPVESKEVKAGLGQTSVKRTVMGNTHLSQLWANKASTEEAQLRQLEEPERNMYMPASLLLDTVRDEMDPDMQVDEDVKSKNEKNFVWMTMRSLSTSDFKTFVKACNEADLEKLLKTMDAEKEAAIAKKEGGGVIAKEKNPADIASKGDDEGEKGVGGKDEVKEKVGSKEGEGEKGEAQPMEVEEKKEGAVKNAKKEEKEEEEEGEIEEGETTSPVSAKPAAQSAKGSEKKAEKEEGEVDSKEEEKGAGQSRKRKASEVGGDEAGEGKKKV</sequence>
<protein>
    <recommendedName>
        <fullName evidence="3">THO complex subunit 1</fullName>
    </recommendedName>
</protein>
<feature type="compositionally biased region" description="Basic and acidic residues" evidence="1">
    <location>
        <begin position="596"/>
        <end position="616"/>
    </location>
</feature>
<dbReference type="EMBL" id="HBIB01001053">
    <property type="protein sequence ID" value="CAE0238591.1"/>
    <property type="molecule type" value="Transcribed_RNA"/>
</dbReference>
<dbReference type="Pfam" id="PF11957">
    <property type="entry name" value="efThoc1"/>
    <property type="match status" value="1"/>
</dbReference>
<evidence type="ECO:0000313" key="2">
    <source>
        <dbReference type="EMBL" id="CAE0238591.1"/>
    </source>
</evidence>
<dbReference type="InterPro" id="IPR021861">
    <property type="entry name" value="THO_THOC1"/>
</dbReference>
<accession>A0A7S3FYJ7</accession>
<feature type="region of interest" description="Disordered" evidence="1">
    <location>
        <begin position="506"/>
        <end position="640"/>
    </location>
</feature>
<dbReference type="AlphaFoldDB" id="A0A7S3FYJ7"/>
<proteinExistence type="predicted"/>
<feature type="compositionally biased region" description="Acidic residues" evidence="1">
    <location>
        <begin position="568"/>
        <end position="580"/>
    </location>
</feature>
<dbReference type="GO" id="GO:0006406">
    <property type="term" value="P:mRNA export from nucleus"/>
    <property type="evidence" value="ECO:0007669"/>
    <property type="project" value="TreeGrafter"/>
</dbReference>
<name>A0A7S3FYJ7_9EUKA</name>
<feature type="compositionally biased region" description="Basic and acidic residues" evidence="1">
    <location>
        <begin position="506"/>
        <end position="567"/>
    </location>
</feature>
<evidence type="ECO:0000256" key="1">
    <source>
        <dbReference type="SAM" id="MobiDB-lite"/>
    </source>
</evidence>
<dbReference type="GO" id="GO:0000445">
    <property type="term" value="C:THO complex part of transcription export complex"/>
    <property type="evidence" value="ECO:0007669"/>
    <property type="project" value="TreeGrafter"/>
</dbReference>
<dbReference type="PANTHER" id="PTHR13265:SF0">
    <property type="entry name" value="HPR1"/>
    <property type="match status" value="1"/>
</dbReference>
<dbReference type="PANTHER" id="PTHR13265">
    <property type="entry name" value="THO COMPLEX SUBUNIT 1"/>
    <property type="match status" value="1"/>
</dbReference>
<evidence type="ECO:0008006" key="3">
    <source>
        <dbReference type="Google" id="ProtNLM"/>
    </source>
</evidence>
<gene>
    <name evidence="2" type="ORF">PBIL07802_LOCUS734</name>
</gene>
<reference evidence="2" key="1">
    <citation type="submission" date="2021-01" db="EMBL/GenBank/DDBJ databases">
        <authorList>
            <person name="Corre E."/>
            <person name="Pelletier E."/>
            <person name="Niang G."/>
            <person name="Scheremetjew M."/>
            <person name="Finn R."/>
            <person name="Kale V."/>
            <person name="Holt S."/>
            <person name="Cochrane G."/>
            <person name="Meng A."/>
            <person name="Brown T."/>
            <person name="Cohen L."/>
        </authorList>
    </citation>
    <scope>NUCLEOTIDE SEQUENCE</scope>
    <source>
        <strain evidence="2">NIES-2562</strain>
    </source>
</reference>